<accession>A0A1H8K033</accession>
<dbReference type="EMBL" id="FOCO01000028">
    <property type="protein sequence ID" value="SEN86155.1"/>
    <property type="molecule type" value="Genomic_DNA"/>
</dbReference>
<reference evidence="2 3" key="1">
    <citation type="submission" date="2016-10" db="EMBL/GenBank/DDBJ databases">
        <authorList>
            <person name="de Groot N.N."/>
        </authorList>
    </citation>
    <scope>NUCLEOTIDE SEQUENCE [LARGE SCALE GENOMIC DNA]</scope>
    <source>
        <strain evidence="2 3">CGMCC 1.10836</strain>
    </source>
</reference>
<keyword evidence="3" id="KW-1185">Reference proteome</keyword>
<protein>
    <submittedName>
        <fullName evidence="2">Uncharacterized protein</fullName>
    </submittedName>
</protein>
<organism evidence="2 3">
    <name type="scientific">Pseudorhodobacter antarcticus</name>
    <dbReference type="NCBI Taxonomy" id="1077947"/>
    <lineage>
        <taxon>Bacteria</taxon>
        <taxon>Pseudomonadati</taxon>
        <taxon>Pseudomonadota</taxon>
        <taxon>Alphaproteobacteria</taxon>
        <taxon>Rhodobacterales</taxon>
        <taxon>Paracoccaceae</taxon>
        <taxon>Pseudorhodobacter</taxon>
    </lineage>
</organism>
<keyword evidence="1" id="KW-0732">Signal</keyword>
<evidence type="ECO:0000313" key="2">
    <source>
        <dbReference type="EMBL" id="SEN86155.1"/>
    </source>
</evidence>
<dbReference type="STRING" id="1077947.SAMN05216227_102823"/>
<evidence type="ECO:0000256" key="1">
    <source>
        <dbReference type="SAM" id="SignalP"/>
    </source>
</evidence>
<proteinExistence type="predicted"/>
<feature type="signal peptide" evidence="1">
    <location>
        <begin position="1"/>
        <end position="23"/>
    </location>
</feature>
<dbReference type="AlphaFoldDB" id="A0A1H8K033"/>
<name>A0A1H8K033_9RHOB</name>
<dbReference type="RefSeq" id="WP_050518247.1">
    <property type="nucleotide sequence ID" value="NZ_FOCO01000028.1"/>
</dbReference>
<gene>
    <name evidence="2" type="ORF">SAMN05216227_102823</name>
</gene>
<dbReference type="Proteomes" id="UP000183002">
    <property type="component" value="Unassembled WGS sequence"/>
</dbReference>
<evidence type="ECO:0000313" key="3">
    <source>
        <dbReference type="Proteomes" id="UP000183002"/>
    </source>
</evidence>
<sequence length="155" mass="16152">MRSILKTTLAATFCPIGSAGLLAAQTATTKTVVGMTAAGDQVVKEVTYMILPVPMTEAQIAAVNAAEGQGGGAAPGPYTGWTVLSADNFEVGKVTFSVQDPEGRIEYFNFVMPNTNRMLLTNGIAKMGVQMIGLRITKADVDAHGLAGFNNVAVQ</sequence>
<feature type="chain" id="PRO_5010307625" evidence="1">
    <location>
        <begin position="24"/>
        <end position="155"/>
    </location>
</feature>